<dbReference type="Pfam" id="PF02627">
    <property type="entry name" value="CMD"/>
    <property type="match status" value="1"/>
</dbReference>
<name>A0A6G9YRY1_9NOCA</name>
<evidence type="ECO:0000259" key="1">
    <source>
        <dbReference type="PROSITE" id="PS51729"/>
    </source>
</evidence>
<keyword evidence="3" id="KW-1185">Reference proteome</keyword>
<dbReference type="Gene3D" id="3.40.630.30">
    <property type="match status" value="1"/>
</dbReference>
<sequence length="298" mass="33002">MISTSSIYRRKSRFRTGSEPPPECDSREKVDLSTMKPGAPHERVWLDKQTPEAFRALTTVANSVRAAGAAVGLDRKVIELINMRVSQLNGCAYCLDVHYRAAIAAGNSEQELAVLPAWRRTDIYTPVEQAALALAEITTTLPKESDIDREYAFARKHLSEDQISAVIWVATTIGAFNRVSILSKHPVKARKERTGMTDPAAETKVANNGAASRYEIRYGGELAGFAEYDERDDETIFVHTVIDDAFSGKGLGKILAKEAIEDAIARGRAIRPLCPFIRTYLEKHPEYDAHVIGKGIKR</sequence>
<dbReference type="InterPro" id="IPR003779">
    <property type="entry name" value="CMD-like"/>
</dbReference>
<dbReference type="NCBIfam" id="TIGR00778">
    <property type="entry name" value="ahpD_dom"/>
    <property type="match status" value="1"/>
</dbReference>
<evidence type="ECO:0000313" key="3">
    <source>
        <dbReference type="Proteomes" id="UP000503540"/>
    </source>
</evidence>
<dbReference type="GO" id="GO:0016740">
    <property type="term" value="F:transferase activity"/>
    <property type="evidence" value="ECO:0007669"/>
    <property type="project" value="UniProtKB-KW"/>
</dbReference>
<dbReference type="Proteomes" id="UP000503540">
    <property type="component" value="Chromosome"/>
</dbReference>
<dbReference type="KEGG" id="nah:F5544_40835"/>
<dbReference type="Gene3D" id="1.20.1290.10">
    <property type="entry name" value="AhpD-like"/>
    <property type="match status" value="1"/>
</dbReference>
<dbReference type="CDD" id="cd04301">
    <property type="entry name" value="NAT_SF"/>
    <property type="match status" value="1"/>
</dbReference>
<dbReference type="InterPro" id="IPR016181">
    <property type="entry name" value="Acyl_CoA_acyltransferase"/>
</dbReference>
<dbReference type="EMBL" id="CP046172">
    <property type="protein sequence ID" value="QIS15982.1"/>
    <property type="molecule type" value="Genomic_DNA"/>
</dbReference>
<proteinExistence type="predicted"/>
<keyword evidence="2" id="KW-0808">Transferase</keyword>
<dbReference type="InterPro" id="IPR004675">
    <property type="entry name" value="AhpD_core"/>
</dbReference>
<dbReference type="PANTHER" id="PTHR35446">
    <property type="entry name" value="SI:CH211-175M2.5"/>
    <property type="match status" value="1"/>
</dbReference>
<evidence type="ECO:0000313" key="2">
    <source>
        <dbReference type="EMBL" id="QIS15982.1"/>
    </source>
</evidence>
<dbReference type="Pfam" id="PF14542">
    <property type="entry name" value="Acetyltransf_CG"/>
    <property type="match status" value="1"/>
</dbReference>
<dbReference type="InterPro" id="IPR029032">
    <property type="entry name" value="AhpD-like"/>
</dbReference>
<dbReference type="InterPro" id="IPR031165">
    <property type="entry name" value="GNAT_YJDJ"/>
</dbReference>
<dbReference type="PANTHER" id="PTHR35446:SF2">
    <property type="entry name" value="CARBOXYMUCONOLACTONE DECARBOXYLASE-LIKE DOMAIN-CONTAINING PROTEIN"/>
    <property type="match status" value="1"/>
</dbReference>
<feature type="domain" description="N-acetyltransferase" evidence="1">
    <location>
        <begin position="206"/>
        <end position="292"/>
    </location>
</feature>
<accession>A0A6G9YRY1</accession>
<gene>
    <name evidence="2" type="ORF">F5544_40835</name>
</gene>
<dbReference type="GO" id="GO:0051920">
    <property type="term" value="F:peroxiredoxin activity"/>
    <property type="evidence" value="ECO:0007669"/>
    <property type="project" value="InterPro"/>
</dbReference>
<dbReference type="SUPFAM" id="SSF55729">
    <property type="entry name" value="Acyl-CoA N-acyltransferases (Nat)"/>
    <property type="match status" value="1"/>
</dbReference>
<reference evidence="2 3" key="1">
    <citation type="journal article" date="2019" name="ACS Chem. Biol.">
        <title>Identification and Mobilization of a Cryptic Antibiotic Biosynthesis Gene Locus from a Human-Pathogenic Nocardia Isolate.</title>
        <authorList>
            <person name="Herisse M."/>
            <person name="Ishida K."/>
            <person name="Porter J.L."/>
            <person name="Howden B."/>
            <person name="Hertweck C."/>
            <person name="Stinear T.P."/>
            <person name="Pidot S.J."/>
        </authorList>
    </citation>
    <scope>NUCLEOTIDE SEQUENCE [LARGE SCALE GENOMIC DNA]</scope>
    <source>
        <strain evidence="2 3">AUSMDU00012717</strain>
    </source>
</reference>
<organism evidence="2 3">
    <name type="scientific">Nocardia arthritidis</name>
    <dbReference type="NCBI Taxonomy" id="228602"/>
    <lineage>
        <taxon>Bacteria</taxon>
        <taxon>Bacillati</taxon>
        <taxon>Actinomycetota</taxon>
        <taxon>Actinomycetes</taxon>
        <taxon>Mycobacteriales</taxon>
        <taxon>Nocardiaceae</taxon>
        <taxon>Nocardia</taxon>
    </lineage>
</organism>
<dbReference type="SUPFAM" id="SSF69118">
    <property type="entry name" value="AhpD-like"/>
    <property type="match status" value="1"/>
</dbReference>
<dbReference type="AlphaFoldDB" id="A0A6G9YRY1"/>
<dbReference type="PROSITE" id="PS51729">
    <property type="entry name" value="GNAT_YJDJ"/>
    <property type="match status" value="1"/>
</dbReference>
<protein>
    <submittedName>
        <fullName evidence="2">GNAT family N-acetyltransferase</fullName>
    </submittedName>
</protein>